<dbReference type="InterPro" id="IPR000225">
    <property type="entry name" value="Armadillo"/>
</dbReference>
<evidence type="ECO:0008006" key="6">
    <source>
        <dbReference type="Google" id="ProtNLM"/>
    </source>
</evidence>
<evidence type="ECO:0000256" key="3">
    <source>
        <dbReference type="SAM" id="Phobius"/>
    </source>
</evidence>
<dbReference type="SUPFAM" id="SSF48371">
    <property type="entry name" value="ARM repeat"/>
    <property type="match status" value="1"/>
</dbReference>
<keyword evidence="3" id="KW-0812">Transmembrane</keyword>
<dbReference type="AlphaFoldDB" id="A0A8J4V487"/>
<reference evidence="4" key="1">
    <citation type="submission" date="2020-01" db="EMBL/GenBank/DDBJ databases">
        <title>Development of genomics and gene disruption for Polysphondylium violaceum indicates a role for the polyketide synthase stlB in stalk morphogenesis.</title>
        <authorList>
            <person name="Narita B."/>
            <person name="Kawabe Y."/>
            <person name="Kin K."/>
            <person name="Saito T."/>
            <person name="Gibbs R."/>
            <person name="Kuspa A."/>
            <person name="Muzny D."/>
            <person name="Queller D."/>
            <person name="Richards S."/>
            <person name="Strassman J."/>
            <person name="Sucgang R."/>
            <person name="Worley K."/>
            <person name="Schaap P."/>
        </authorList>
    </citation>
    <scope>NUCLEOTIDE SEQUENCE</scope>
    <source>
        <strain evidence="4">QSvi11</strain>
    </source>
</reference>
<comment type="caution">
    <text evidence="4">The sequence shown here is derived from an EMBL/GenBank/DDBJ whole genome shotgun (WGS) entry which is preliminary data.</text>
</comment>
<feature type="compositionally biased region" description="Acidic residues" evidence="2">
    <location>
        <begin position="89"/>
        <end position="99"/>
    </location>
</feature>
<feature type="region of interest" description="Disordered" evidence="2">
    <location>
        <begin position="32"/>
        <end position="126"/>
    </location>
</feature>
<keyword evidence="3" id="KW-1133">Transmembrane helix</keyword>
<feature type="compositionally biased region" description="Basic and acidic residues" evidence="2">
    <location>
        <begin position="101"/>
        <end position="114"/>
    </location>
</feature>
<dbReference type="OrthoDB" id="18865at2759"/>
<proteinExistence type="predicted"/>
<evidence type="ECO:0000256" key="2">
    <source>
        <dbReference type="SAM" id="MobiDB-lite"/>
    </source>
</evidence>
<dbReference type="EMBL" id="AJWJ01000032">
    <property type="protein sequence ID" value="KAF2077323.1"/>
    <property type="molecule type" value="Genomic_DNA"/>
</dbReference>
<sequence>MDVKTTVLTAALSAITIYAGLVYYFNGNEQQAEKKSNNTNNKNTTKKQRNNRKLRRQSNRKSRSNSSSSSSSSSANSIDIPFGTSSSESDSDSGDEQDSESSSREDESNSHEISSEDENNNQNSPRTIQDHIKILGSEDLSDTMISKKLDSVYVLLSIVSFSDSLKLLSTLNTIEAVVDSLNSLLALDLMTTNQNSLLLKLGLLLGNLLQYPNNQKKFIETRFISSLVNLINDDDKDRSDFSLFCLFNLSTNEEGATEIILSQGIKEINNLLESKKASILLKKQGLQILLNMCLESKNLREMISVDNDRLLSTLKNIKESKKTELVDIASKILQIDFTKSTTSSSSSISKKKNNSDDQDEDKILLPNDFIGGEISTKR</sequence>
<dbReference type="InterPro" id="IPR011989">
    <property type="entry name" value="ARM-like"/>
</dbReference>
<evidence type="ECO:0000256" key="1">
    <source>
        <dbReference type="PROSITE-ProRule" id="PRU00259"/>
    </source>
</evidence>
<name>A0A8J4V487_9MYCE</name>
<keyword evidence="3" id="KW-0472">Membrane</keyword>
<keyword evidence="5" id="KW-1185">Reference proteome</keyword>
<feature type="region of interest" description="Disordered" evidence="2">
    <location>
        <begin position="340"/>
        <end position="378"/>
    </location>
</feature>
<dbReference type="InterPro" id="IPR016024">
    <property type="entry name" value="ARM-type_fold"/>
</dbReference>
<organism evidence="4 5">
    <name type="scientific">Polysphondylium violaceum</name>
    <dbReference type="NCBI Taxonomy" id="133409"/>
    <lineage>
        <taxon>Eukaryota</taxon>
        <taxon>Amoebozoa</taxon>
        <taxon>Evosea</taxon>
        <taxon>Eumycetozoa</taxon>
        <taxon>Dictyostelia</taxon>
        <taxon>Dictyosteliales</taxon>
        <taxon>Dictyosteliaceae</taxon>
        <taxon>Polysphondylium</taxon>
    </lineage>
</organism>
<evidence type="ECO:0000313" key="5">
    <source>
        <dbReference type="Proteomes" id="UP000695562"/>
    </source>
</evidence>
<feature type="transmembrane region" description="Helical" evidence="3">
    <location>
        <begin position="6"/>
        <end position="25"/>
    </location>
</feature>
<feature type="compositionally biased region" description="Low complexity" evidence="2">
    <location>
        <begin position="64"/>
        <end position="77"/>
    </location>
</feature>
<dbReference type="Proteomes" id="UP000695562">
    <property type="component" value="Unassembled WGS sequence"/>
</dbReference>
<evidence type="ECO:0000313" key="4">
    <source>
        <dbReference type="EMBL" id="KAF2077323.1"/>
    </source>
</evidence>
<dbReference type="PROSITE" id="PS50176">
    <property type="entry name" value="ARM_REPEAT"/>
    <property type="match status" value="1"/>
</dbReference>
<protein>
    <recommendedName>
        <fullName evidence="6">Armadillo repeat-containing domain-containing protein</fullName>
    </recommendedName>
</protein>
<dbReference type="Gene3D" id="1.25.10.10">
    <property type="entry name" value="Leucine-rich Repeat Variant"/>
    <property type="match status" value="1"/>
</dbReference>
<gene>
    <name evidence="4" type="ORF">CYY_001389</name>
</gene>
<feature type="repeat" description="ARM" evidence="1">
    <location>
        <begin position="222"/>
        <end position="264"/>
    </location>
</feature>
<accession>A0A8J4V487</accession>
<feature type="compositionally biased region" description="Basic residues" evidence="2">
    <location>
        <begin position="44"/>
        <end position="63"/>
    </location>
</feature>